<dbReference type="PANTHER" id="PTHR43718">
    <property type="entry name" value="LON PROTEASE"/>
    <property type="match status" value="1"/>
</dbReference>
<accession>R7Q912</accession>
<dbReference type="InterPro" id="IPR014721">
    <property type="entry name" value="Ribsml_uS5_D2-typ_fold_subgr"/>
</dbReference>
<dbReference type="GO" id="GO:0016887">
    <property type="term" value="F:ATP hydrolysis activity"/>
    <property type="evidence" value="ECO:0007669"/>
    <property type="project" value="InterPro"/>
</dbReference>
<dbReference type="KEGG" id="ccp:CHC_T00009404001"/>
<evidence type="ECO:0000256" key="12">
    <source>
        <dbReference type="RuleBase" id="RU000591"/>
    </source>
</evidence>
<evidence type="ECO:0000313" key="18">
    <source>
        <dbReference type="Proteomes" id="UP000012073"/>
    </source>
</evidence>
<feature type="active site" evidence="9 11">
    <location>
        <position position="828"/>
    </location>
</feature>
<evidence type="ECO:0000256" key="1">
    <source>
        <dbReference type="ARBA" id="ARBA00004305"/>
    </source>
</evidence>
<dbReference type="EMBL" id="HG001663">
    <property type="protein sequence ID" value="CDF33960.1"/>
    <property type="molecule type" value="Genomic_DNA"/>
</dbReference>
<dbReference type="SMART" id="SM00382">
    <property type="entry name" value="AAA"/>
    <property type="match status" value="1"/>
</dbReference>
<dbReference type="InterPro" id="IPR008269">
    <property type="entry name" value="Lon_proteolytic"/>
</dbReference>
<dbReference type="Pfam" id="PF22667">
    <property type="entry name" value="Lon_lid"/>
    <property type="match status" value="1"/>
</dbReference>
<comment type="subcellular location">
    <subcellularLocation>
        <location evidence="1">Mitochondrion matrix</location>
    </subcellularLocation>
</comment>
<evidence type="ECO:0000256" key="8">
    <source>
        <dbReference type="PIRNR" id="PIRNR001174"/>
    </source>
</evidence>
<feature type="binding site" evidence="10">
    <location>
        <begin position="444"/>
        <end position="451"/>
    </location>
    <ligand>
        <name>ATP</name>
        <dbReference type="ChEBI" id="CHEBI:30616"/>
    </ligand>
</feature>
<evidence type="ECO:0000256" key="9">
    <source>
        <dbReference type="PIRSR" id="PIRSR001174-1"/>
    </source>
</evidence>
<dbReference type="InterPro" id="IPR003593">
    <property type="entry name" value="AAA+_ATPase"/>
</dbReference>
<dbReference type="NCBIfam" id="TIGR00763">
    <property type="entry name" value="lon"/>
    <property type="match status" value="1"/>
</dbReference>
<dbReference type="InterPro" id="IPR027065">
    <property type="entry name" value="Lon_Prtase"/>
</dbReference>
<reference evidence="18" key="1">
    <citation type="journal article" date="2013" name="Proc. Natl. Acad. Sci. U.S.A.">
        <title>Genome structure and metabolic features in the red seaweed Chondrus crispus shed light on evolution of the Archaeplastida.</title>
        <authorList>
            <person name="Collen J."/>
            <person name="Porcel B."/>
            <person name="Carre W."/>
            <person name="Ball S.G."/>
            <person name="Chaparro C."/>
            <person name="Tonon T."/>
            <person name="Barbeyron T."/>
            <person name="Michel G."/>
            <person name="Noel B."/>
            <person name="Valentin K."/>
            <person name="Elias M."/>
            <person name="Artiguenave F."/>
            <person name="Arun A."/>
            <person name="Aury J.M."/>
            <person name="Barbosa-Neto J.F."/>
            <person name="Bothwell J.H."/>
            <person name="Bouget F.Y."/>
            <person name="Brillet L."/>
            <person name="Cabello-Hurtado F."/>
            <person name="Capella-Gutierrez S."/>
            <person name="Charrier B."/>
            <person name="Cladiere L."/>
            <person name="Cock J.M."/>
            <person name="Coelho S.M."/>
            <person name="Colleoni C."/>
            <person name="Czjzek M."/>
            <person name="Da Silva C."/>
            <person name="Delage L."/>
            <person name="Denoeud F."/>
            <person name="Deschamps P."/>
            <person name="Dittami S.M."/>
            <person name="Gabaldon T."/>
            <person name="Gachon C.M."/>
            <person name="Groisillier A."/>
            <person name="Herve C."/>
            <person name="Jabbari K."/>
            <person name="Katinka M."/>
            <person name="Kloareg B."/>
            <person name="Kowalczyk N."/>
            <person name="Labadie K."/>
            <person name="Leblanc C."/>
            <person name="Lopez P.J."/>
            <person name="McLachlan D.H."/>
            <person name="Meslet-Cladiere L."/>
            <person name="Moustafa A."/>
            <person name="Nehr Z."/>
            <person name="Nyvall Collen P."/>
            <person name="Panaud O."/>
            <person name="Partensky F."/>
            <person name="Poulain J."/>
            <person name="Rensing S.A."/>
            <person name="Rousvoal S."/>
            <person name="Samson G."/>
            <person name="Symeonidi A."/>
            <person name="Weissenbach J."/>
            <person name="Zambounis A."/>
            <person name="Wincker P."/>
            <person name="Boyen C."/>
        </authorList>
    </citation>
    <scope>NUCLEOTIDE SEQUENCE [LARGE SCALE GENOMIC DNA]</scope>
    <source>
        <strain evidence="18">cv. Stackhouse</strain>
    </source>
</reference>
<dbReference type="STRING" id="2769.R7Q912"/>
<dbReference type="FunFam" id="3.30.230.10:FF:000015">
    <property type="entry name" value="Lon protease homolog, mitochondrial"/>
    <property type="match status" value="1"/>
</dbReference>
<evidence type="ECO:0000256" key="2">
    <source>
        <dbReference type="ARBA" id="ARBA00022670"/>
    </source>
</evidence>
<keyword evidence="2 8" id="KW-0645">Protease</keyword>
<dbReference type="Gene3D" id="1.10.8.60">
    <property type="match status" value="1"/>
</dbReference>
<dbReference type="AlphaFoldDB" id="R7Q912"/>
<dbReference type="EC" id="3.4.21.-" evidence="8 13"/>
<dbReference type="OMA" id="WLTNIPW"/>
<dbReference type="GO" id="GO:0051131">
    <property type="term" value="P:chaperone-mediated protein complex assembly"/>
    <property type="evidence" value="ECO:0007669"/>
    <property type="project" value="TreeGrafter"/>
</dbReference>
<keyword evidence="18" id="KW-1185">Reference proteome</keyword>
<feature type="active site" evidence="9 11">
    <location>
        <position position="785"/>
    </location>
</feature>
<dbReference type="SUPFAM" id="SSF88697">
    <property type="entry name" value="PUA domain-like"/>
    <property type="match status" value="1"/>
</dbReference>
<evidence type="ECO:0000256" key="6">
    <source>
        <dbReference type="ARBA" id="ARBA00022840"/>
    </source>
</evidence>
<feature type="domain" description="Lon proteolytic" evidence="15">
    <location>
        <begin position="694"/>
        <end position="879"/>
    </location>
</feature>
<dbReference type="PROSITE" id="PS01046">
    <property type="entry name" value="LON_SER"/>
    <property type="match status" value="1"/>
</dbReference>
<dbReference type="FunFam" id="1.20.5.5270:FF:000001">
    <property type="entry name" value="Lon protease homolog, mitochondrial"/>
    <property type="match status" value="1"/>
</dbReference>
<dbReference type="InterPro" id="IPR015947">
    <property type="entry name" value="PUA-like_sf"/>
</dbReference>
<evidence type="ECO:0000259" key="15">
    <source>
        <dbReference type="PROSITE" id="PS51786"/>
    </source>
</evidence>
<evidence type="ECO:0000256" key="3">
    <source>
        <dbReference type="ARBA" id="ARBA00022741"/>
    </source>
</evidence>
<gene>
    <name evidence="17" type="ORF">CHC_T00009404001</name>
</gene>
<dbReference type="CDD" id="cd19500">
    <property type="entry name" value="RecA-like_Lon"/>
    <property type="match status" value="1"/>
</dbReference>
<dbReference type="InterPro" id="IPR004815">
    <property type="entry name" value="Lon_bac/euk-typ"/>
</dbReference>
<protein>
    <recommendedName>
        <fullName evidence="8 13">Lon protease homolog</fullName>
        <ecNumber evidence="8 13">3.4.21.-</ecNumber>
    </recommendedName>
</protein>
<name>R7Q912_CHOCR</name>
<feature type="compositionally biased region" description="Low complexity" evidence="14">
    <location>
        <begin position="63"/>
        <end position="74"/>
    </location>
</feature>
<dbReference type="InterPro" id="IPR054594">
    <property type="entry name" value="Lon_lid"/>
</dbReference>
<dbReference type="GeneID" id="17321482"/>
<dbReference type="PROSITE" id="PS51786">
    <property type="entry name" value="LON_PROTEOLYTIC"/>
    <property type="match status" value="1"/>
</dbReference>
<dbReference type="FunFam" id="3.40.50.300:FF:000021">
    <property type="entry name" value="Lon protease homolog"/>
    <property type="match status" value="1"/>
</dbReference>
<feature type="region of interest" description="Disordered" evidence="14">
    <location>
        <begin position="37"/>
        <end position="75"/>
    </location>
</feature>
<dbReference type="InterPro" id="IPR046336">
    <property type="entry name" value="Lon_prtase_N_sf"/>
</dbReference>
<evidence type="ECO:0000256" key="14">
    <source>
        <dbReference type="SAM" id="MobiDB-lite"/>
    </source>
</evidence>
<dbReference type="InterPro" id="IPR003959">
    <property type="entry name" value="ATPase_AAA_core"/>
</dbReference>
<comment type="catalytic activity">
    <reaction evidence="7">
        <text>Hydrolysis of proteins in presence of ATP.</text>
        <dbReference type="EC" id="3.4.21.53"/>
    </reaction>
</comment>
<keyword evidence="5 8" id="KW-0720">Serine protease</keyword>
<evidence type="ECO:0000259" key="16">
    <source>
        <dbReference type="PROSITE" id="PS51787"/>
    </source>
</evidence>
<dbReference type="PIRSF" id="PIRSF001174">
    <property type="entry name" value="Lon_proteas"/>
    <property type="match status" value="1"/>
</dbReference>
<dbReference type="Pfam" id="PF05362">
    <property type="entry name" value="Lon_C"/>
    <property type="match status" value="1"/>
</dbReference>
<dbReference type="Proteomes" id="UP000012073">
    <property type="component" value="Unassembled WGS sequence"/>
</dbReference>
<dbReference type="PANTHER" id="PTHR43718:SF2">
    <property type="entry name" value="LON PROTEASE HOMOLOG, MITOCHONDRIAL"/>
    <property type="match status" value="1"/>
</dbReference>
<dbReference type="InterPro" id="IPR020568">
    <property type="entry name" value="Ribosomal_Su5_D2-typ_SF"/>
</dbReference>
<dbReference type="Gene3D" id="3.40.50.300">
    <property type="entry name" value="P-loop containing nucleotide triphosphate hydrolases"/>
    <property type="match status" value="1"/>
</dbReference>
<dbReference type="GO" id="GO:0005524">
    <property type="term" value="F:ATP binding"/>
    <property type="evidence" value="ECO:0007669"/>
    <property type="project" value="UniProtKB-KW"/>
</dbReference>
<proteinExistence type="inferred from homology"/>
<keyword evidence="4 8" id="KW-0378">Hydrolase</keyword>
<dbReference type="PhylomeDB" id="R7Q912"/>
<feature type="compositionally biased region" description="Low complexity" evidence="14">
    <location>
        <begin position="37"/>
        <end position="54"/>
    </location>
</feature>
<dbReference type="Pfam" id="PF02190">
    <property type="entry name" value="LON_substr_bdg"/>
    <property type="match status" value="1"/>
</dbReference>
<dbReference type="SMART" id="SM00464">
    <property type="entry name" value="LON"/>
    <property type="match status" value="1"/>
</dbReference>
<dbReference type="Gene3D" id="1.20.58.1480">
    <property type="match status" value="1"/>
</dbReference>
<sequence>MLRHLYSISRHARAAPRLKAIPSTLLPVPLHRKFCASSNSSNSSDSDPPSSSSDLIVPPTPSPTSKSSAESVVSRRPVMEPQDLLSIPLFTRPHFPKIIAPIIVHDPDACKAFISLRDTGLRHVGLFLHKQAGIDMLPNDQHTLPFNDPDQLHRVGVLAEVIRLAPRQKGVELTFLCHHRIRWNSVVSKDPLLTLATEPIKEPPADVSSDLIKAYSLSVIETMKELLRLGSFYKEQLELLLESVDVNNPYHLADLGACLTTADPASLQDVLEQTDIAERLRLTLELLKKDLETTRVSRRIHKQIEENVSKSQRRYFLTEQMKQIKRELGMERDEKETLLTKFKTRLEGKVVPENVSSVVNDEMDKMGSLEPSSSEYNVTRNYLDWLTELPWGVYSKDSLDIGRAEVVLDKMHYGLKDVKERILEFIAVSALRGNVQGKILLLSGPPGVGKTSIGKSVAEALNREFYRFSVGGMGDVAEIKGHRRTYVGAMPGKFVQALKNAKAANPVIMIDEIDKMGRGWTGDPSSALLEALDPEQNSGFVDHYLDLPIDLSKVLFICTANVLDTIPAPLLDRMQSIPLSGYILEEKMAIADKYLVPVAREEAGLEEKDVTLSEDALCSLARDYCREAGVRNLKQHIEKIFRKVALKLVKTSKSTDEKEKTVSESEAKPIDITAENLDKYVGKKVFAKDRLYDKTPPGIATGLAWTSMGGATLYIEALQIKGGGATTVTLKLTGQLGDVMKESAEIALSYTRNYIKQLHPDNQFFEECALHMHVPEGATPKDGPSAGCTMVSSLLSLALNKPIRQNVAMTGEVTLTGQVLPVGGIKEKVIAAKRSGVEHVILPDGNRKDWDDLPSHVAKDITPHFASHYDEVFDICFNENPGLSSSGEQAFESVSIGSNDMQRNISRPVPAASAIMAN</sequence>
<dbReference type="SUPFAM" id="SSF54211">
    <property type="entry name" value="Ribosomal protein S5 domain 2-like"/>
    <property type="match status" value="1"/>
</dbReference>
<dbReference type="PRINTS" id="PR00830">
    <property type="entry name" value="ENDOLAPTASE"/>
</dbReference>
<dbReference type="Gene3D" id="1.20.5.5270">
    <property type="match status" value="1"/>
</dbReference>
<dbReference type="InterPro" id="IPR008268">
    <property type="entry name" value="Peptidase_S16_AS"/>
</dbReference>
<dbReference type="Gene3D" id="2.30.130.40">
    <property type="entry name" value="LON domain-like"/>
    <property type="match status" value="1"/>
</dbReference>
<evidence type="ECO:0000256" key="11">
    <source>
        <dbReference type="PROSITE-ProRule" id="PRU01122"/>
    </source>
</evidence>
<dbReference type="GO" id="GO:0005759">
    <property type="term" value="C:mitochondrial matrix"/>
    <property type="evidence" value="ECO:0007669"/>
    <property type="project" value="UniProtKB-SubCell"/>
</dbReference>
<evidence type="ECO:0000256" key="4">
    <source>
        <dbReference type="ARBA" id="ARBA00022801"/>
    </source>
</evidence>
<keyword evidence="3 8" id="KW-0547">Nucleotide-binding</keyword>
<dbReference type="GO" id="GO:0004252">
    <property type="term" value="F:serine-type endopeptidase activity"/>
    <property type="evidence" value="ECO:0007669"/>
    <property type="project" value="UniProtKB-UniRule"/>
</dbReference>
<dbReference type="Pfam" id="PF00004">
    <property type="entry name" value="AAA"/>
    <property type="match status" value="1"/>
</dbReference>
<dbReference type="SUPFAM" id="SSF52540">
    <property type="entry name" value="P-loop containing nucleoside triphosphate hydrolases"/>
    <property type="match status" value="1"/>
</dbReference>
<evidence type="ECO:0000256" key="10">
    <source>
        <dbReference type="PIRSR" id="PIRSR001174-2"/>
    </source>
</evidence>
<dbReference type="GO" id="GO:0004176">
    <property type="term" value="F:ATP-dependent peptidase activity"/>
    <property type="evidence" value="ECO:0007669"/>
    <property type="project" value="UniProtKB-UniRule"/>
</dbReference>
<evidence type="ECO:0000256" key="5">
    <source>
        <dbReference type="ARBA" id="ARBA00022825"/>
    </source>
</evidence>
<dbReference type="GO" id="GO:0003697">
    <property type="term" value="F:single-stranded DNA binding"/>
    <property type="evidence" value="ECO:0007669"/>
    <property type="project" value="TreeGrafter"/>
</dbReference>
<feature type="domain" description="Lon N-terminal" evidence="16">
    <location>
        <begin position="84"/>
        <end position="291"/>
    </location>
</feature>
<dbReference type="GO" id="GO:0007005">
    <property type="term" value="P:mitochondrion organization"/>
    <property type="evidence" value="ECO:0007669"/>
    <property type="project" value="TreeGrafter"/>
</dbReference>
<dbReference type="OrthoDB" id="2411602at2759"/>
<evidence type="ECO:0000256" key="7">
    <source>
        <dbReference type="ARBA" id="ARBA00050665"/>
    </source>
</evidence>
<organism evidence="17 18">
    <name type="scientific">Chondrus crispus</name>
    <name type="common">Carrageen Irish moss</name>
    <name type="synonym">Polymorpha crispa</name>
    <dbReference type="NCBI Taxonomy" id="2769"/>
    <lineage>
        <taxon>Eukaryota</taxon>
        <taxon>Rhodophyta</taxon>
        <taxon>Florideophyceae</taxon>
        <taxon>Rhodymeniophycidae</taxon>
        <taxon>Gigartinales</taxon>
        <taxon>Gigartinaceae</taxon>
        <taxon>Chondrus</taxon>
    </lineage>
</organism>
<dbReference type="Gene3D" id="3.30.230.10">
    <property type="match status" value="1"/>
</dbReference>
<evidence type="ECO:0000313" key="17">
    <source>
        <dbReference type="EMBL" id="CDF33960.1"/>
    </source>
</evidence>
<comment type="similarity">
    <text evidence="8 11 12">Belongs to the peptidase S16 family.</text>
</comment>
<dbReference type="RefSeq" id="XP_005713779.1">
    <property type="nucleotide sequence ID" value="XM_005713722.1"/>
</dbReference>
<dbReference type="PROSITE" id="PS51787">
    <property type="entry name" value="LON_N"/>
    <property type="match status" value="1"/>
</dbReference>
<dbReference type="Gramene" id="CDF33960">
    <property type="protein sequence ID" value="CDF33960"/>
    <property type="gene ID" value="CHC_T00009404001"/>
</dbReference>
<keyword evidence="6 8" id="KW-0067">ATP-binding</keyword>
<dbReference type="GO" id="GO:0006515">
    <property type="term" value="P:protein quality control for misfolded or incompletely synthesized proteins"/>
    <property type="evidence" value="ECO:0007669"/>
    <property type="project" value="TreeGrafter"/>
</dbReference>
<evidence type="ECO:0000256" key="13">
    <source>
        <dbReference type="RuleBase" id="RU000592"/>
    </source>
</evidence>
<dbReference type="InterPro" id="IPR027417">
    <property type="entry name" value="P-loop_NTPase"/>
</dbReference>
<dbReference type="InterPro" id="IPR003111">
    <property type="entry name" value="Lon_prtase_N"/>
</dbReference>